<feature type="compositionally biased region" description="Gly residues" evidence="1">
    <location>
        <begin position="123"/>
        <end position="133"/>
    </location>
</feature>
<protein>
    <recommendedName>
        <fullName evidence="4">PEP-CTERM sorting domain-containing protein</fullName>
    </recommendedName>
</protein>
<accession>A0AA96WGB9</accession>
<sequence length="318" mass="32518">MKTSLLTGLLSLSLSVIGSTVLASISPAQAASLSFDQSKLKLFDDSTPVNFNITLDDLDSSGKVQFKVDVAEGFFADIRGIFFNIKDESLLDGLTITGGSYITQVVKQANSVLDLGGGGNLNGGGSGSSGGKGGGDKGGKGGGKPQSNSDGQSAGLTSGANGFDVGIEIGTQGTGKDDIRSAIFTISHATQKLSLSDFAEQGFGIRMMSVGTSANNREGSSKFTGIAPSITMPKPAEPEPTPAADNPEPTPEQPTPPMADNPEPAPQEPDIKLPPVAVTPPVEKPVEEPVEVPEPSTALLALGGVATLKLLKRKQANQ</sequence>
<feature type="region of interest" description="Disordered" evidence="1">
    <location>
        <begin position="123"/>
        <end position="159"/>
    </location>
</feature>
<keyword evidence="2" id="KW-0732">Signal</keyword>
<feature type="signal peptide" evidence="2">
    <location>
        <begin position="1"/>
        <end position="30"/>
    </location>
</feature>
<feature type="region of interest" description="Disordered" evidence="1">
    <location>
        <begin position="212"/>
        <end position="294"/>
    </location>
</feature>
<organism evidence="3">
    <name type="scientific">Leptolyngbya sp. NK1-12</name>
    <dbReference type="NCBI Taxonomy" id="2547451"/>
    <lineage>
        <taxon>Bacteria</taxon>
        <taxon>Bacillati</taxon>
        <taxon>Cyanobacteriota</taxon>
        <taxon>Cyanophyceae</taxon>
        <taxon>Leptolyngbyales</taxon>
        <taxon>Leptolyngbyaceae</taxon>
        <taxon>Leptolyngbya group</taxon>
        <taxon>Leptolyngbya</taxon>
    </lineage>
</organism>
<name>A0AA96WGB9_9CYAN</name>
<feature type="compositionally biased region" description="Pro residues" evidence="1">
    <location>
        <begin position="248"/>
        <end position="267"/>
    </location>
</feature>
<evidence type="ECO:0000313" key="3">
    <source>
        <dbReference type="EMBL" id="WNZ24095.1"/>
    </source>
</evidence>
<evidence type="ECO:0000256" key="2">
    <source>
        <dbReference type="SAM" id="SignalP"/>
    </source>
</evidence>
<gene>
    <name evidence="3" type="ORF">HJG54_15320</name>
</gene>
<dbReference type="EMBL" id="CP053586">
    <property type="protein sequence ID" value="WNZ24095.1"/>
    <property type="molecule type" value="Genomic_DNA"/>
</dbReference>
<feature type="compositionally biased region" description="Polar residues" evidence="1">
    <location>
        <begin position="212"/>
        <end position="223"/>
    </location>
</feature>
<dbReference type="RefSeq" id="WP_316429699.1">
    <property type="nucleotide sequence ID" value="NZ_CP053586.1"/>
</dbReference>
<dbReference type="AlphaFoldDB" id="A0AA96WGB9"/>
<proteinExistence type="predicted"/>
<evidence type="ECO:0008006" key="4">
    <source>
        <dbReference type="Google" id="ProtNLM"/>
    </source>
</evidence>
<evidence type="ECO:0000256" key="1">
    <source>
        <dbReference type="SAM" id="MobiDB-lite"/>
    </source>
</evidence>
<reference evidence="3" key="1">
    <citation type="submission" date="2020-05" db="EMBL/GenBank/DDBJ databases">
        <authorList>
            <person name="Zhu T."/>
            <person name="Keshari N."/>
            <person name="Lu X."/>
        </authorList>
    </citation>
    <scope>NUCLEOTIDE SEQUENCE</scope>
    <source>
        <strain evidence="3">NK1-12</strain>
    </source>
</reference>
<feature type="chain" id="PRO_5041713810" description="PEP-CTERM sorting domain-containing protein" evidence="2">
    <location>
        <begin position="31"/>
        <end position="318"/>
    </location>
</feature>
<feature type="compositionally biased region" description="Polar residues" evidence="1">
    <location>
        <begin position="145"/>
        <end position="159"/>
    </location>
</feature>